<dbReference type="AlphaFoldDB" id="A0A914Y2V5"/>
<dbReference type="Gene3D" id="3.30.420.40">
    <property type="match status" value="1"/>
</dbReference>
<evidence type="ECO:0000313" key="2">
    <source>
        <dbReference type="WBParaSite" id="PSU_v2.g14511.t1"/>
    </source>
</evidence>
<accession>A0A914Y2V5</accession>
<sequence>MVYQYFVNNPQQPSIDKEEELQICDECDQLFCNSYDYMITFEDESSTTIKSITKLKTKKPCLPVVAKAVEKSDKKDGIKCPVITFYDNLSFISVYNEDSGEYEALEEWNGDEGAQLFISFDEEKPKYCDEAAEVYDIKPSFVVYDLVKIMSIPPKNLKAERSHWCFRITKDDKNPVLIEFDNFDGTKKAASPEFLMALLLKQHLKVITAKLGTKQKHLSYAFPDLTDKEYNRVIGSLHKASKLINVKVVPFSRKKCLL</sequence>
<organism evidence="1 2">
    <name type="scientific">Panagrolaimus superbus</name>
    <dbReference type="NCBI Taxonomy" id="310955"/>
    <lineage>
        <taxon>Eukaryota</taxon>
        <taxon>Metazoa</taxon>
        <taxon>Ecdysozoa</taxon>
        <taxon>Nematoda</taxon>
        <taxon>Chromadorea</taxon>
        <taxon>Rhabditida</taxon>
        <taxon>Tylenchina</taxon>
        <taxon>Panagrolaimomorpha</taxon>
        <taxon>Panagrolaimoidea</taxon>
        <taxon>Panagrolaimidae</taxon>
        <taxon>Panagrolaimus</taxon>
    </lineage>
</organism>
<dbReference type="Gene3D" id="3.30.30.30">
    <property type="match status" value="1"/>
</dbReference>
<dbReference type="WBParaSite" id="PSU_v2.g14511.t1">
    <property type="protein sequence ID" value="PSU_v2.g14511.t1"/>
    <property type="gene ID" value="PSU_v2.g14511"/>
</dbReference>
<keyword evidence="1" id="KW-1185">Reference proteome</keyword>
<protein>
    <submittedName>
        <fullName evidence="2">Uncharacterized protein</fullName>
    </submittedName>
</protein>
<proteinExistence type="predicted"/>
<evidence type="ECO:0000313" key="1">
    <source>
        <dbReference type="Proteomes" id="UP000887577"/>
    </source>
</evidence>
<name>A0A914Y2V5_9BILA</name>
<dbReference type="Proteomes" id="UP000887577">
    <property type="component" value="Unplaced"/>
</dbReference>
<reference evidence="2" key="1">
    <citation type="submission" date="2022-11" db="UniProtKB">
        <authorList>
            <consortium name="WormBaseParasite"/>
        </authorList>
    </citation>
    <scope>IDENTIFICATION</scope>
</reference>